<dbReference type="EMBL" id="UOFV01000024">
    <property type="protein sequence ID" value="VAW94539.1"/>
    <property type="molecule type" value="Genomic_DNA"/>
</dbReference>
<proteinExistence type="predicted"/>
<evidence type="ECO:0000313" key="4">
    <source>
        <dbReference type="EMBL" id="VAW94539.1"/>
    </source>
</evidence>
<dbReference type="PROSITE" id="PS50110">
    <property type="entry name" value="RESPONSE_REGULATORY"/>
    <property type="match status" value="1"/>
</dbReference>
<dbReference type="CDD" id="cd17546">
    <property type="entry name" value="REC_hyHK_CKI1_RcsC-like"/>
    <property type="match status" value="1"/>
</dbReference>
<evidence type="ECO:0000256" key="2">
    <source>
        <dbReference type="ARBA" id="ARBA00023012"/>
    </source>
</evidence>
<dbReference type="InterPro" id="IPR001789">
    <property type="entry name" value="Sig_transdc_resp-reg_receiver"/>
</dbReference>
<dbReference type="PANTHER" id="PTHR45339">
    <property type="entry name" value="HYBRID SIGNAL TRANSDUCTION HISTIDINE KINASE J"/>
    <property type="match status" value="1"/>
</dbReference>
<reference evidence="4" key="1">
    <citation type="submission" date="2018-06" db="EMBL/GenBank/DDBJ databases">
        <authorList>
            <person name="Zhirakovskaya E."/>
        </authorList>
    </citation>
    <scope>NUCLEOTIDE SEQUENCE</scope>
</reference>
<keyword evidence="1" id="KW-0597">Phosphoprotein</keyword>
<dbReference type="InterPro" id="IPR011006">
    <property type="entry name" value="CheY-like_superfamily"/>
</dbReference>
<dbReference type="Gene3D" id="3.40.50.2300">
    <property type="match status" value="1"/>
</dbReference>
<feature type="domain" description="Response regulatory" evidence="3">
    <location>
        <begin position="2"/>
        <end position="120"/>
    </location>
</feature>
<protein>
    <recommendedName>
        <fullName evidence="3">Response regulatory domain-containing protein</fullName>
    </recommendedName>
</protein>
<sequence>MKILIAEDDPAIRRLHQRQLTHWGYNVDLAVNGREAVEHVRKSGEKGAVKYDLCLMDINMPIMNGIEAIQAIRKNTPYLPVVAHSVNPDNKIPCLEAGADEFLLKPRPAAELKKTLEDFSVKQMILYRDDEGLSMCQAGPADREELTELRMLNKKGMTKFTAVDISFRFLAHKNAQDKLLNEFAEDNFRFAEILDRTCQGRSVIQIHASQIWLKKISLTPEQFQARIRTEDALLKGYEKP</sequence>
<organism evidence="4">
    <name type="scientific">hydrothermal vent metagenome</name>
    <dbReference type="NCBI Taxonomy" id="652676"/>
    <lineage>
        <taxon>unclassified sequences</taxon>
        <taxon>metagenomes</taxon>
        <taxon>ecological metagenomes</taxon>
    </lineage>
</organism>
<name>A0A3B1A8K8_9ZZZZ</name>
<evidence type="ECO:0000256" key="1">
    <source>
        <dbReference type="ARBA" id="ARBA00022553"/>
    </source>
</evidence>
<dbReference type="AlphaFoldDB" id="A0A3B1A8K8"/>
<dbReference type="SMART" id="SM00448">
    <property type="entry name" value="REC"/>
    <property type="match status" value="1"/>
</dbReference>
<dbReference type="GO" id="GO:0000160">
    <property type="term" value="P:phosphorelay signal transduction system"/>
    <property type="evidence" value="ECO:0007669"/>
    <property type="project" value="UniProtKB-KW"/>
</dbReference>
<dbReference type="PANTHER" id="PTHR45339:SF1">
    <property type="entry name" value="HYBRID SIGNAL TRANSDUCTION HISTIDINE KINASE J"/>
    <property type="match status" value="1"/>
</dbReference>
<dbReference type="Pfam" id="PF00072">
    <property type="entry name" value="Response_reg"/>
    <property type="match status" value="1"/>
</dbReference>
<keyword evidence="2" id="KW-0902">Two-component regulatory system</keyword>
<accession>A0A3B1A8K8</accession>
<gene>
    <name evidence="4" type="ORF">MNBD_GAMMA19-271</name>
</gene>
<dbReference type="SUPFAM" id="SSF52172">
    <property type="entry name" value="CheY-like"/>
    <property type="match status" value="1"/>
</dbReference>
<evidence type="ECO:0000259" key="3">
    <source>
        <dbReference type="PROSITE" id="PS50110"/>
    </source>
</evidence>